<accession>A0A8J2SSL8</accession>
<feature type="region of interest" description="Disordered" evidence="1">
    <location>
        <begin position="163"/>
        <end position="208"/>
    </location>
</feature>
<dbReference type="AlphaFoldDB" id="A0A8J2SSL8"/>
<evidence type="ECO:0000256" key="1">
    <source>
        <dbReference type="SAM" id="MobiDB-lite"/>
    </source>
</evidence>
<dbReference type="EMBL" id="CAKKNE010000004">
    <property type="protein sequence ID" value="CAH0373547.1"/>
    <property type="molecule type" value="Genomic_DNA"/>
</dbReference>
<feature type="compositionally biased region" description="Basic residues" evidence="1">
    <location>
        <begin position="191"/>
        <end position="201"/>
    </location>
</feature>
<gene>
    <name evidence="2" type="ORF">PECAL_4P07550</name>
</gene>
<organism evidence="2 3">
    <name type="scientific">Pelagomonas calceolata</name>
    <dbReference type="NCBI Taxonomy" id="35677"/>
    <lineage>
        <taxon>Eukaryota</taxon>
        <taxon>Sar</taxon>
        <taxon>Stramenopiles</taxon>
        <taxon>Ochrophyta</taxon>
        <taxon>Pelagophyceae</taxon>
        <taxon>Pelagomonadales</taxon>
        <taxon>Pelagomonadaceae</taxon>
        <taxon>Pelagomonas</taxon>
    </lineage>
</organism>
<feature type="compositionally biased region" description="Low complexity" evidence="1">
    <location>
        <begin position="851"/>
        <end position="861"/>
    </location>
</feature>
<reference evidence="2" key="1">
    <citation type="submission" date="2021-11" db="EMBL/GenBank/DDBJ databases">
        <authorList>
            <consortium name="Genoscope - CEA"/>
            <person name="William W."/>
        </authorList>
    </citation>
    <scope>NUCLEOTIDE SEQUENCE</scope>
</reference>
<dbReference type="OrthoDB" id="10684384at2759"/>
<name>A0A8J2SSL8_9STRA</name>
<feature type="region of interest" description="Disordered" evidence="1">
    <location>
        <begin position="833"/>
        <end position="861"/>
    </location>
</feature>
<keyword evidence="3" id="KW-1185">Reference proteome</keyword>
<comment type="caution">
    <text evidence="2">The sequence shown here is derived from an EMBL/GenBank/DDBJ whole genome shotgun (WGS) entry which is preliminary data.</text>
</comment>
<evidence type="ECO:0000313" key="2">
    <source>
        <dbReference type="EMBL" id="CAH0373547.1"/>
    </source>
</evidence>
<dbReference type="Proteomes" id="UP000789595">
    <property type="component" value="Unassembled WGS sequence"/>
</dbReference>
<sequence>MSGPFSPSETRYEDNKATWLPEVGFSSAANGREKDESCVLYERVSIPTDSDEGDQYVAIEDLLLSSFPKGEHREVRLKAWYASKGNETKARLVVEKLSTPRLFELKAPQRADANAALLAQAKRGEAKDLLEVSKVLACRFDDAALWYYGQHKASRQYRECKNARLSARPPPSPVPIDDEESSDEVVTQTPPKKRQRLHTQKKAPASSRPLRQLAAYVASLGGDSDVITKTWAAREARGGGGAKAYRAPDGATYRSRAAVARSLGLTPPSRGRRKAPEPLDSHTEPDVAFDDAAPLPVERTHAVSIDVTKPPPSTMDALVRPPVEALLASRGRSIRFRGRSWFAGDLNGASRHCSVDVLQLECIDKHLVQKTPAEWATAAADKCEGKLADASDRKRDRYGRKPVKVRRRNEGWRQYASCRDALRSTPGLTSYVLSALVNGKLGREGLQLEDFEASFVDDAIDDEGEFVPSLLPNAVHPIPQIPDELPVPGTLIHVDGRTAYAPRKGETLKTIADQLCGVSCSEGRVGPPPLSEGGSASQDLLWLAQLDWSDQVYEEGRLVLLPDSQDWPSVASGEKAFVPPTWDTPTEPGVDVEGSSRWVHASVLLSGQLFPDKASREAVECRDAARILDVDPRLFRRLNNNALDADGRITALSGWLVAPEQLKAPCALCRCRGEIRAWRCRVERRHATPPYNDPEAQQDGMRVKVRCTEGDAAKWKAALLVGDASQKCKVQFVGTDAIEDVDHERLCFLGAAPFRTPTAKEKACAGRSVEVHLGGRAARARVKRVFVSDDEGPAHDETLCGLVDDAEPSRERTVRAAELLRAVRTATHVKWADAADAAPEAPPAKRRRPARAVASAVAAAS</sequence>
<feature type="region of interest" description="Disordered" evidence="1">
    <location>
        <begin position="259"/>
        <end position="288"/>
    </location>
</feature>
<evidence type="ECO:0000313" key="3">
    <source>
        <dbReference type="Proteomes" id="UP000789595"/>
    </source>
</evidence>
<feature type="compositionally biased region" description="Basic and acidic residues" evidence="1">
    <location>
        <begin position="274"/>
        <end position="285"/>
    </location>
</feature>
<protein>
    <submittedName>
        <fullName evidence="2">Uncharacterized protein</fullName>
    </submittedName>
</protein>
<proteinExistence type="predicted"/>